<dbReference type="Proteomes" id="UP000515121">
    <property type="component" value="Unplaced"/>
</dbReference>
<dbReference type="PANTHER" id="PTHR46463:SF16">
    <property type="entry name" value="E3 UBIQUITIN-PROTEIN LIGASE RHF1A"/>
    <property type="match status" value="1"/>
</dbReference>
<comment type="catalytic activity">
    <reaction evidence="1">
        <text>S-ubiquitinyl-[E2 ubiquitin-conjugating enzyme]-L-cysteine + [acceptor protein]-L-lysine = [E2 ubiquitin-conjugating enzyme]-L-cysteine + N(6)-ubiquitinyl-[acceptor protein]-L-lysine.</text>
        <dbReference type="EC" id="2.3.2.27"/>
    </reaction>
</comment>
<dbReference type="SUPFAM" id="SSF57850">
    <property type="entry name" value="RING/U-box"/>
    <property type="match status" value="1"/>
</dbReference>
<dbReference type="GO" id="GO:0061630">
    <property type="term" value="F:ubiquitin protein ligase activity"/>
    <property type="evidence" value="ECO:0007669"/>
    <property type="project" value="UniProtKB-EC"/>
</dbReference>
<dbReference type="PROSITE" id="PS50089">
    <property type="entry name" value="ZF_RING_2"/>
    <property type="match status" value="1"/>
</dbReference>
<dbReference type="EC" id="2.3.2.27" evidence="2"/>
<evidence type="ECO:0000313" key="10">
    <source>
        <dbReference type="Proteomes" id="UP000515121"/>
    </source>
</evidence>
<keyword evidence="3" id="KW-0808">Transferase</keyword>
<organism evidence="10 11">
    <name type="scientific">Durio zibethinus</name>
    <name type="common">Durian</name>
    <dbReference type="NCBI Taxonomy" id="66656"/>
    <lineage>
        <taxon>Eukaryota</taxon>
        <taxon>Viridiplantae</taxon>
        <taxon>Streptophyta</taxon>
        <taxon>Embryophyta</taxon>
        <taxon>Tracheophyta</taxon>
        <taxon>Spermatophyta</taxon>
        <taxon>Magnoliopsida</taxon>
        <taxon>eudicotyledons</taxon>
        <taxon>Gunneridae</taxon>
        <taxon>Pentapetalae</taxon>
        <taxon>rosids</taxon>
        <taxon>malvids</taxon>
        <taxon>Malvales</taxon>
        <taxon>Malvaceae</taxon>
        <taxon>Helicteroideae</taxon>
        <taxon>Durio</taxon>
    </lineage>
</organism>
<evidence type="ECO:0000313" key="11">
    <source>
        <dbReference type="RefSeq" id="XP_022748951.1"/>
    </source>
</evidence>
<evidence type="ECO:0000256" key="8">
    <source>
        <dbReference type="PROSITE-ProRule" id="PRU00175"/>
    </source>
</evidence>
<keyword evidence="4" id="KW-0479">Metal-binding</keyword>
<evidence type="ECO:0000256" key="2">
    <source>
        <dbReference type="ARBA" id="ARBA00012483"/>
    </source>
</evidence>
<dbReference type="PANTHER" id="PTHR46463">
    <property type="entry name" value="ZINC FINGER, RING/FYVE/PHD-TYPE"/>
    <property type="match status" value="1"/>
</dbReference>
<dbReference type="OrthoDB" id="8062037at2759"/>
<keyword evidence="5 8" id="KW-0863">Zinc-finger</keyword>
<evidence type="ECO:0000259" key="9">
    <source>
        <dbReference type="PROSITE" id="PS50089"/>
    </source>
</evidence>
<dbReference type="GO" id="GO:0008270">
    <property type="term" value="F:zinc ion binding"/>
    <property type="evidence" value="ECO:0007669"/>
    <property type="project" value="UniProtKB-KW"/>
</dbReference>
<reference evidence="11" key="1">
    <citation type="submission" date="2025-08" db="UniProtKB">
        <authorList>
            <consortium name="RefSeq"/>
        </authorList>
    </citation>
    <scope>IDENTIFICATION</scope>
    <source>
        <tissue evidence="11">Fruit stalk</tissue>
    </source>
</reference>
<dbReference type="InterPro" id="IPR001841">
    <property type="entry name" value="Znf_RING"/>
</dbReference>
<gene>
    <name evidence="11" type="primary">LOC111298498</name>
</gene>
<accession>A0A6P5Z947</accession>
<protein>
    <recommendedName>
        <fullName evidence="2">RING-type E3 ubiquitin transferase</fullName>
        <ecNumber evidence="2">2.3.2.27</ecNumber>
    </recommendedName>
</protein>
<dbReference type="RefSeq" id="XP_022748951.1">
    <property type="nucleotide sequence ID" value="XM_022893216.1"/>
</dbReference>
<keyword evidence="10" id="KW-1185">Reference proteome</keyword>
<dbReference type="Gene3D" id="3.30.40.10">
    <property type="entry name" value="Zinc/RING finger domain, C3HC4 (zinc finger)"/>
    <property type="match status" value="1"/>
</dbReference>
<evidence type="ECO:0000256" key="6">
    <source>
        <dbReference type="ARBA" id="ARBA00022786"/>
    </source>
</evidence>
<dbReference type="AlphaFoldDB" id="A0A6P5Z947"/>
<keyword evidence="7" id="KW-0862">Zinc</keyword>
<proteinExistence type="predicted"/>
<sequence length="406" mass="44266">MADFTSSPSAAAASCSLFEKRIAIAASSSSPPSSFEVALDDGFEDGCSICLEPFTIQDPATVTSCRHEYHLQCILEWSQRSKECPICWQLFVLKDPASQELLDAVRIERHCRSRNKSPAVITDLHHCHDVFGVEESQDASHSDDSDFDERILQHLAAASHRAHYFHRRERQRSSGLGPSRVLFFTSSENMPGSQHTYPTSPDECQNLSYGLPQCDSVASGIPSVNIDSLSPVTPSVNVVSSAAANGNKAAKLSRPQLEASCRPRSSEMFSFSESIKSKWSIASARYKESISKGTRGLKEKLFARNNSVKELSKGVQREMSAGIAGVGKMIERLDIATKRSGDSMPASGGNGGNFLFKGKGVWENVIAQNFNNNSAEFHRGLNSGAPCYPSSTIPGKLEVSHTQRDQ</sequence>
<dbReference type="Pfam" id="PF13639">
    <property type="entry name" value="zf-RING_2"/>
    <property type="match status" value="1"/>
</dbReference>
<evidence type="ECO:0000256" key="5">
    <source>
        <dbReference type="ARBA" id="ARBA00022771"/>
    </source>
</evidence>
<dbReference type="InterPro" id="IPR013083">
    <property type="entry name" value="Znf_RING/FYVE/PHD"/>
</dbReference>
<keyword evidence="6" id="KW-0833">Ubl conjugation pathway</keyword>
<name>A0A6P5Z947_DURZI</name>
<dbReference type="SMART" id="SM00184">
    <property type="entry name" value="RING"/>
    <property type="match status" value="1"/>
</dbReference>
<evidence type="ECO:0000256" key="7">
    <source>
        <dbReference type="ARBA" id="ARBA00022833"/>
    </source>
</evidence>
<evidence type="ECO:0000256" key="1">
    <source>
        <dbReference type="ARBA" id="ARBA00000900"/>
    </source>
</evidence>
<feature type="domain" description="RING-type" evidence="9">
    <location>
        <begin position="47"/>
        <end position="87"/>
    </location>
</feature>
<evidence type="ECO:0000256" key="4">
    <source>
        <dbReference type="ARBA" id="ARBA00022723"/>
    </source>
</evidence>
<dbReference type="KEGG" id="dzi:111298498"/>
<dbReference type="GeneID" id="111298498"/>
<evidence type="ECO:0000256" key="3">
    <source>
        <dbReference type="ARBA" id="ARBA00022679"/>
    </source>
</evidence>